<evidence type="ECO:0000256" key="1">
    <source>
        <dbReference type="ARBA" id="ARBA00007806"/>
    </source>
</evidence>
<comment type="similarity">
    <text evidence="1 2">Belongs to the glycosyl hydrolase 31 family.</text>
</comment>
<dbReference type="RefSeq" id="XP_012938526.1">
    <property type="nucleotide sequence ID" value="XM_013083072.1"/>
</dbReference>
<keyword evidence="4" id="KW-1185">Reference proteome</keyword>
<evidence type="ECO:0000313" key="5">
    <source>
        <dbReference type="RefSeq" id="XP_012938526.1"/>
    </source>
</evidence>
<dbReference type="PANTHER" id="PTHR22762">
    <property type="entry name" value="ALPHA-GLUCOSIDASE"/>
    <property type="match status" value="1"/>
</dbReference>
<organism evidence="4 5">
    <name type="scientific">Aplysia californica</name>
    <name type="common">California sea hare</name>
    <dbReference type="NCBI Taxonomy" id="6500"/>
    <lineage>
        <taxon>Eukaryota</taxon>
        <taxon>Metazoa</taxon>
        <taxon>Spiralia</taxon>
        <taxon>Lophotrochozoa</taxon>
        <taxon>Mollusca</taxon>
        <taxon>Gastropoda</taxon>
        <taxon>Heterobranchia</taxon>
        <taxon>Euthyneura</taxon>
        <taxon>Tectipleura</taxon>
        <taxon>Aplysiida</taxon>
        <taxon>Aplysioidea</taxon>
        <taxon>Aplysiidae</taxon>
        <taxon>Aplysia</taxon>
    </lineage>
</organism>
<keyword evidence="2" id="KW-0326">Glycosidase</keyword>
<accession>A0ABM1A0U7</accession>
<dbReference type="Proteomes" id="UP000694888">
    <property type="component" value="Unplaced"/>
</dbReference>
<dbReference type="InterPro" id="IPR017853">
    <property type="entry name" value="GH"/>
</dbReference>
<dbReference type="Pfam" id="PF01055">
    <property type="entry name" value="Glyco_hydro_31_2nd"/>
    <property type="match status" value="1"/>
</dbReference>
<keyword evidence="2" id="KW-0378">Hydrolase</keyword>
<dbReference type="Gene3D" id="3.20.20.80">
    <property type="entry name" value="Glycosidases"/>
    <property type="match status" value="1"/>
</dbReference>
<dbReference type="SUPFAM" id="SSF51445">
    <property type="entry name" value="(Trans)glycosidases"/>
    <property type="match status" value="1"/>
</dbReference>
<dbReference type="GeneID" id="106011900"/>
<feature type="non-terminal residue" evidence="5">
    <location>
        <position position="177"/>
    </location>
</feature>
<sequence length="177" mass="19977">MFTYDPENFPDLPKLVNTLRTQNRQFFTILDPVVAVNSSLIQEVQDQFPGYDMLESGNQADIWVKDAANDTLLGEVWAGPSAFPDFTNPASQSWWSRWINFYRALSAGTGTMDVRALWLDMSEPSSFTPGVCGKNQWNYPPYVPHVAGAEKDGSLLSKTLCMDAQLHWGRHYDVHSL</sequence>
<dbReference type="InterPro" id="IPR000322">
    <property type="entry name" value="Glyco_hydro_31_TIM"/>
</dbReference>
<feature type="domain" description="Glycoside hydrolase family 31 TIM barrel" evidence="3">
    <location>
        <begin position="2"/>
        <end position="177"/>
    </location>
</feature>
<evidence type="ECO:0000259" key="3">
    <source>
        <dbReference type="Pfam" id="PF01055"/>
    </source>
</evidence>
<reference evidence="5" key="1">
    <citation type="submission" date="2025-08" db="UniProtKB">
        <authorList>
            <consortium name="RefSeq"/>
        </authorList>
    </citation>
    <scope>IDENTIFICATION</scope>
</reference>
<proteinExistence type="inferred from homology"/>
<gene>
    <name evidence="5" type="primary">LOC106011900</name>
</gene>
<name>A0ABM1A0U7_APLCA</name>
<protein>
    <submittedName>
        <fullName evidence="5">Sucrase-isomaltase, intestinal</fullName>
    </submittedName>
</protein>
<dbReference type="PANTHER" id="PTHR22762:SF133">
    <property type="entry name" value="P-TYPE DOMAIN-CONTAINING PROTEIN"/>
    <property type="match status" value="1"/>
</dbReference>
<evidence type="ECO:0000256" key="2">
    <source>
        <dbReference type="RuleBase" id="RU361185"/>
    </source>
</evidence>
<evidence type="ECO:0000313" key="4">
    <source>
        <dbReference type="Proteomes" id="UP000694888"/>
    </source>
</evidence>